<dbReference type="Pfam" id="PF00106">
    <property type="entry name" value="adh_short"/>
    <property type="match status" value="1"/>
</dbReference>
<sequence length="254" mass="27701">MKATKSNVIWITGASMGIGKALALELADQGHTVIASARSRDKLSALVEESRPLPGAIHAYPLDVTCQQSVNDVVTAIQNDFSTIDQAVLNAGTFLPMPGSRFSADVIKQQFDLNVFGVSYCLEALIPVMKQQKRGLLAINASLAGYRGLPKSAAYGATKAALINMAECLKLDLDPYGLDVKVINPGFVKTPLTDKNDFTMPFLIESKQAARLISNGLVSRKFEIRFPTVFAGIMGFLKRLPYRCYFALVKRVRI</sequence>
<comment type="similarity">
    <text evidence="1">Belongs to the short-chain dehydrogenases/reductases (SDR) family.</text>
</comment>
<dbReference type="InterPro" id="IPR036291">
    <property type="entry name" value="NAD(P)-bd_dom_sf"/>
</dbReference>
<gene>
    <name evidence="3" type="ORF">NX722_00260</name>
</gene>
<dbReference type="RefSeq" id="WP_262566186.1">
    <property type="nucleotide sequence ID" value="NZ_JAPFCC010000001.1"/>
</dbReference>
<reference evidence="3 4" key="1">
    <citation type="submission" date="2022-10" db="EMBL/GenBank/DDBJ databases">
        <title>High-quality genome sequences of two octocoral-associated bacteria, Endozoicomonas euniceicola EF212 and Endozoicomonas gorgoniicola PS125.</title>
        <authorList>
            <person name="Chiou Y.-J."/>
            <person name="Chen Y.-H."/>
        </authorList>
    </citation>
    <scope>NUCLEOTIDE SEQUENCE [LARGE SCALE GENOMIC DNA]</scope>
    <source>
        <strain evidence="3 4">PS125</strain>
    </source>
</reference>
<dbReference type="PANTHER" id="PTHR44196">
    <property type="entry name" value="DEHYDROGENASE/REDUCTASE SDR FAMILY MEMBER 7B"/>
    <property type="match status" value="1"/>
</dbReference>
<keyword evidence="2" id="KW-0560">Oxidoreductase</keyword>
<evidence type="ECO:0000256" key="2">
    <source>
        <dbReference type="ARBA" id="ARBA00023002"/>
    </source>
</evidence>
<dbReference type="InterPro" id="IPR002347">
    <property type="entry name" value="SDR_fam"/>
</dbReference>
<dbReference type="Gene3D" id="3.40.50.720">
    <property type="entry name" value="NAD(P)-binding Rossmann-like Domain"/>
    <property type="match status" value="1"/>
</dbReference>
<dbReference type="SUPFAM" id="SSF51735">
    <property type="entry name" value="NAD(P)-binding Rossmann-fold domains"/>
    <property type="match status" value="1"/>
</dbReference>
<protein>
    <submittedName>
        <fullName evidence="3">SDR family NAD(P)-dependent oxidoreductase</fullName>
    </submittedName>
</protein>
<evidence type="ECO:0000313" key="4">
    <source>
        <dbReference type="Proteomes" id="UP001209854"/>
    </source>
</evidence>
<proteinExistence type="inferred from homology"/>
<name>A0ABT3MQ02_9GAMM</name>
<dbReference type="EMBL" id="JAPFCC010000001">
    <property type="protein sequence ID" value="MCW7551114.1"/>
    <property type="molecule type" value="Genomic_DNA"/>
</dbReference>
<organism evidence="3 4">
    <name type="scientific">Endozoicomonas gorgoniicola</name>
    <dbReference type="NCBI Taxonomy" id="1234144"/>
    <lineage>
        <taxon>Bacteria</taxon>
        <taxon>Pseudomonadati</taxon>
        <taxon>Pseudomonadota</taxon>
        <taxon>Gammaproteobacteria</taxon>
        <taxon>Oceanospirillales</taxon>
        <taxon>Endozoicomonadaceae</taxon>
        <taxon>Endozoicomonas</taxon>
    </lineage>
</organism>
<accession>A0ABT3MQ02</accession>
<dbReference type="PRINTS" id="PR00081">
    <property type="entry name" value="GDHRDH"/>
</dbReference>
<comment type="caution">
    <text evidence="3">The sequence shown here is derived from an EMBL/GenBank/DDBJ whole genome shotgun (WGS) entry which is preliminary data.</text>
</comment>
<evidence type="ECO:0000256" key="1">
    <source>
        <dbReference type="ARBA" id="ARBA00006484"/>
    </source>
</evidence>
<dbReference type="PANTHER" id="PTHR44196:SF1">
    <property type="entry name" value="DEHYDROGENASE_REDUCTASE SDR FAMILY MEMBER 7B"/>
    <property type="match status" value="1"/>
</dbReference>
<keyword evidence="4" id="KW-1185">Reference proteome</keyword>
<evidence type="ECO:0000313" key="3">
    <source>
        <dbReference type="EMBL" id="MCW7551114.1"/>
    </source>
</evidence>
<dbReference type="Proteomes" id="UP001209854">
    <property type="component" value="Unassembled WGS sequence"/>
</dbReference>